<dbReference type="GO" id="GO:0005524">
    <property type="term" value="F:ATP binding"/>
    <property type="evidence" value="ECO:0007669"/>
    <property type="project" value="UniProtKB-KW"/>
</dbReference>
<feature type="transmembrane region" description="Helical" evidence="12">
    <location>
        <begin position="227"/>
        <end position="248"/>
    </location>
</feature>
<evidence type="ECO:0000256" key="4">
    <source>
        <dbReference type="ARBA" id="ARBA00022679"/>
    </source>
</evidence>
<sequence length="277" mass="30483">MLGITVYTNFAIKCGGPQITTFDRIVYEADNSTLSAASYYMDSTRKWAVSNVGFDAQNPQYVLNIFSEFLGGYISVFNDPNPDFSAYISTNTRDLYLTSRKSPGSLRCFGLGLQNGPYTVSLLFVEPAIRNRITQTWASLGRRVFDIYIQGKLRKKDFDISKEAGGVDKAVKRDFDVSITENYVEIHLFWAGKGTCCIPEPGYYGPSISALRVVSATTPSKTGKTGLIVGLTVAAGAVSFILLIAVFYNVKMKQSDVDDEEELQGIGPDKTLSVIRC</sequence>
<comment type="catalytic activity">
    <reaction evidence="10">
        <text>L-threonyl-[protein] + ATP = O-phospho-L-threonyl-[protein] + ADP + H(+)</text>
        <dbReference type="Rhea" id="RHEA:46608"/>
        <dbReference type="Rhea" id="RHEA-COMP:11060"/>
        <dbReference type="Rhea" id="RHEA-COMP:11605"/>
        <dbReference type="ChEBI" id="CHEBI:15378"/>
        <dbReference type="ChEBI" id="CHEBI:30013"/>
        <dbReference type="ChEBI" id="CHEBI:30616"/>
        <dbReference type="ChEBI" id="CHEBI:61977"/>
        <dbReference type="ChEBI" id="CHEBI:456216"/>
        <dbReference type="EC" id="2.7.11.1"/>
    </reaction>
</comment>
<keyword evidence="6" id="KW-0547">Nucleotide-binding</keyword>
<dbReference type="Gene3D" id="2.60.120.430">
    <property type="entry name" value="Galactose-binding lectin"/>
    <property type="match status" value="1"/>
</dbReference>
<keyword evidence="4" id="KW-0808">Transferase</keyword>
<evidence type="ECO:0000256" key="8">
    <source>
        <dbReference type="ARBA" id="ARBA00023170"/>
    </source>
</evidence>
<protein>
    <recommendedName>
        <fullName evidence="2">non-specific serine/threonine protein kinase</fullName>
        <ecNumber evidence="2">2.7.11.1</ecNumber>
    </recommendedName>
</protein>
<name>A0AAP0NAH6_LIQFO</name>
<evidence type="ECO:0000256" key="10">
    <source>
        <dbReference type="ARBA" id="ARBA00047899"/>
    </source>
</evidence>
<dbReference type="InterPro" id="IPR051824">
    <property type="entry name" value="LRR_Rcpt-Like_S/T_Kinase"/>
</dbReference>
<evidence type="ECO:0000256" key="12">
    <source>
        <dbReference type="SAM" id="Phobius"/>
    </source>
</evidence>
<keyword evidence="9" id="KW-0325">Glycoprotein</keyword>
<dbReference type="GO" id="GO:0004674">
    <property type="term" value="F:protein serine/threonine kinase activity"/>
    <property type="evidence" value="ECO:0007669"/>
    <property type="project" value="UniProtKB-EC"/>
</dbReference>
<dbReference type="PANTHER" id="PTHR48006">
    <property type="entry name" value="LEUCINE-RICH REPEAT-CONTAINING PROTEIN DDB_G0281931-RELATED"/>
    <property type="match status" value="1"/>
</dbReference>
<comment type="catalytic activity">
    <reaction evidence="11">
        <text>L-seryl-[protein] + ATP = O-phospho-L-seryl-[protein] + ADP + H(+)</text>
        <dbReference type="Rhea" id="RHEA:17989"/>
        <dbReference type="Rhea" id="RHEA-COMP:9863"/>
        <dbReference type="Rhea" id="RHEA-COMP:11604"/>
        <dbReference type="ChEBI" id="CHEBI:15378"/>
        <dbReference type="ChEBI" id="CHEBI:29999"/>
        <dbReference type="ChEBI" id="CHEBI:30616"/>
        <dbReference type="ChEBI" id="CHEBI:83421"/>
        <dbReference type="ChEBI" id="CHEBI:456216"/>
        <dbReference type="EC" id="2.7.11.1"/>
    </reaction>
</comment>
<evidence type="ECO:0000256" key="11">
    <source>
        <dbReference type="ARBA" id="ARBA00048679"/>
    </source>
</evidence>
<evidence type="ECO:0000256" key="6">
    <source>
        <dbReference type="ARBA" id="ARBA00022741"/>
    </source>
</evidence>
<evidence type="ECO:0000313" key="14">
    <source>
        <dbReference type="EMBL" id="KAK9268130.1"/>
    </source>
</evidence>
<evidence type="ECO:0000256" key="3">
    <source>
        <dbReference type="ARBA" id="ARBA00022553"/>
    </source>
</evidence>
<keyword evidence="5" id="KW-0732">Signal</keyword>
<evidence type="ECO:0000256" key="9">
    <source>
        <dbReference type="ARBA" id="ARBA00023180"/>
    </source>
</evidence>
<gene>
    <name evidence="14" type="ORF">L1049_010570</name>
</gene>
<evidence type="ECO:0000256" key="2">
    <source>
        <dbReference type="ARBA" id="ARBA00012513"/>
    </source>
</evidence>
<proteinExistence type="predicted"/>
<reference evidence="14 15" key="1">
    <citation type="journal article" date="2024" name="Plant J.">
        <title>Genome sequences and population genomics reveal climatic adaptation and genomic divergence between two closely related sweetgum species.</title>
        <authorList>
            <person name="Xu W.Q."/>
            <person name="Ren C.Q."/>
            <person name="Zhang X.Y."/>
            <person name="Comes H.P."/>
            <person name="Liu X.H."/>
            <person name="Li Y.G."/>
            <person name="Kettle C.J."/>
            <person name="Jalonen R."/>
            <person name="Gaisberger H."/>
            <person name="Ma Y.Z."/>
            <person name="Qiu Y.X."/>
        </authorList>
    </citation>
    <scope>NUCLEOTIDE SEQUENCE [LARGE SCALE GENOMIC DNA]</scope>
    <source>
        <strain evidence="14">Hangzhou</strain>
    </source>
</reference>
<dbReference type="GO" id="GO:0005886">
    <property type="term" value="C:plasma membrane"/>
    <property type="evidence" value="ECO:0007669"/>
    <property type="project" value="TreeGrafter"/>
</dbReference>
<evidence type="ECO:0000256" key="7">
    <source>
        <dbReference type="ARBA" id="ARBA00022840"/>
    </source>
</evidence>
<evidence type="ECO:0000256" key="1">
    <source>
        <dbReference type="ARBA" id="ARBA00004479"/>
    </source>
</evidence>
<dbReference type="Proteomes" id="UP001415857">
    <property type="component" value="Unassembled WGS sequence"/>
</dbReference>
<accession>A0AAP0NAH6</accession>
<keyword evidence="15" id="KW-1185">Reference proteome</keyword>
<comment type="subcellular location">
    <subcellularLocation>
        <location evidence="1">Membrane</location>
        <topology evidence="1">Single-pass type I membrane protein</topology>
    </subcellularLocation>
</comment>
<dbReference type="PANTHER" id="PTHR48006:SF34">
    <property type="entry name" value="OS08G0203700 PROTEIN"/>
    <property type="match status" value="1"/>
</dbReference>
<keyword evidence="12" id="KW-0472">Membrane</keyword>
<keyword evidence="12" id="KW-1133">Transmembrane helix</keyword>
<dbReference type="AlphaFoldDB" id="A0AAP0NAH6"/>
<evidence type="ECO:0000256" key="5">
    <source>
        <dbReference type="ARBA" id="ARBA00022729"/>
    </source>
</evidence>
<organism evidence="14 15">
    <name type="scientific">Liquidambar formosana</name>
    <name type="common">Formosan gum</name>
    <dbReference type="NCBI Taxonomy" id="63359"/>
    <lineage>
        <taxon>Eukaryota</taxon>
        <taxon>Viridiplantae</taxon>
        <taxon>Streptophyta</taxon>
        <taxon>Embryophyta</taxon>
        <taxon>Tracheophyta</taxon>
        <taxon>Spermatophyta</taxon>
        <taxon>Magnoliopsida</taxon>
        <taxon>eudicotyledons</taxon>
        <taxon>Gunneridae</taxon>
        <taxon>Pentapetalae</taxon>
        <taxon>Saxifragales</taxon>
        <taxon>Altingiaceae</taxon>
        <taxon>Liquidambar</taxon>
    </lineage>
</organism>
<keyword evidence="7" id="KW-0067">ATP-binding</keyword>
<feature type="domain" description="Malectin" evidence="13">
    <location>
        <begin position="9"/>
        <end position="211"/>
    </location>
</feature>
<keyword evidence="12" id="KW-0812">Transmembrane</keyword>
<dbReference type="Pfam" id="PF11721">
    <property type="entry name" value="Malectin"/>
    <property type="match status" value="1"/>
</dbReference>
<keyword evidence="8" id="KW-0675">Receptor</keyword>
<dbReference type="EMBL" id="JBBPBK010000016">
    <property type="protein sequence ID" value="KAK9268130.1"/>
    <property type="molecule type" value="Genomic_DNA"/>
</dbReference>
<dbReference type="InterPro" id="IPR021720">
    <property type="entry name" value="Malectin_dom"/>
</dbReference>
<dbReference type="EC" id="2.7.11.1" evidence="2"/>
<keyword evidence="3" id="KW-0597">Phosphoprotein</keyword>
<comment type="caution">
    <text evidence="14">The sequence shown here is derived from an EMBL/GenBank/DDBJ whole genome shotgun (WGS) entry which is preliminary data.</text>
</comment>
<evidence type="ECO:0000313" key="15">
    <source>
        <dbReference type="Proteomes" id="UP001415857"/>
    </source>
</evidence>
<evidence type="ECO:0000259" key="13">
    <source>
        <dbReference type="Pfam" id="PF11721"/>
    </source>
</evidence>